<gene>
    <name evidence="1" type="ORF">NCTC7812_02358</name>
</gene>
<name>A0A449I5V1_9BACE</name>
<dbReference type="EMBL" id="CAACYH010000004">
    <property type="protein sequence ID" value="VFB14793.1"/>
    <property type="molecule type" value="Genomic_DNA"/>
</dbReference>
<evidence type="ECO:0000313" key="1">
    <source>
        <dbReference type="EMBL" id="VFB14793.1"/>
    </source>
</evidence>
<dbReference type="AlphaFoldDB" id="A0A449I5V1"/>
<accession>A0A449I5V1</accession>
<protein>
    <submittedName>
        <fullName evidence="1">Uncharacterized protein</fullName>
    </submittedName>
</protein>
<reference evidence="1 2" key="1">
    <citation type="submission" date="2019-02" db="EMBL/GenBank/DDBJ databases">
        <authorList>
            <consortium name="Pathogen Informatics"/>
        </authorList>
    </citation>
    <scope>NUCLEOTIDE SEQUENCE [LARGE SCALE GENOMIC DNA]</scope>
    <source>
        <strain evidence="1 2">3012STDY7078512</strain>
    </source>
</reference>
<sequence length="59" mass="6597">MIKLFVANSKLVRSLNKSLFAPCGYKNATCGQISAPCEQISEHCVRRFEYKKSETSPVS</sequence>
<dbReference type="Proteomes" id="UP000396835">
    <property type="component" value="Unassembled WGS sequence"/>
</dbReference>
<proteinExistence type="predicted"/>
<organism evidence="1 2">
    <name type="scientific">Prevotella heparinolytica</name>
    <dbReference type="NCBI Taxonomy" id="28113"/>
    <lineage>
        <taxon>Bacteria</taxon>
        <taxon>Pseudomonadati</taxon>
        <taxon>Bacteroidota</taxon>
        <taxon>Bacteroidia</taxon>
        <taxon>Bacteroidales</taxon>
        <taxon>Bacteroidaceae</taxon>
        <taxon>Bacteroides</taxon>
    </lineage>
</organism>
<evidence type="ECO:0000313" key="2">
    <source>
        <dbReference type="Proteomes" id="UP000396835"/>
    </source>
</evidence>